<accession>A0AAQ4E3J2</accession>
<keyword evidence="2" id="KW-1185">Reference proteome</keyword>
<name>A0AAQ4E3J2_AMBAM</name>
<dbReference type="Proteomes" id="UP001321473">
    <property type="component" value="Unassembled WGS sequence"/>
</dbReference>
<dbReference type="AlphaFoldDB" id="A0AAQ4E3J2"/>
<protein>
    <submittedName>
        <fullName evidence="1">Uncharacterized protein</fullName>
    </submittedName>
</protein>
<evidence type="ECO:0000313" key="2">
    <source>
        <dbReference type="Proteomes" id="UP001321473"/>
    </source>
</evidence>
<gene>
    <name evidence="1" type="ORF">V5799_014266</name>
</gene>
<feature type="non-terminal residue" evidence="1">
    <location>
        <position position="1"/>
    </location>
</feature>
<sequence length="154" mass="17106">CIFSESVRITNILLYLKTEWVSPLVLFPAPVEVRDSATMSPQFSSPPPLLTRARPSPVVRFAHRHRLSTVMEVSEETTCSSVHNTTSLAQGPLLEESLLMDAKQPALVDATFGGLTATKASQLDVMWEELHDDAMSDSLASFVEHERMFLAEFD</sequence>
<evidence type="ECO:0000313" key="1">
    <source>
        <dbReference type="EMBL" id="KAK8769269.1"/>
    </source>
</evidence>
<proteinExistence type="predicted"/>
<comment type="caution">
    <text evidence="1">The sequence shown here is derived from an EMBL/GenBank/DDBJ whole genome shotgun (WGS) entry which is preliminary data.</text>
</comment>
<organism evidence="1 2">
    <name type="scientific">Amblyomma americanum</name>
    <name type="common">Lone star tick</name>
    <dbReference type="NCBI Taxonomy" id="6943"/>
    <lineage>
        <taxon>Eukaryota</taxon>
        <taxon>Metazoa</taxon>
        <taxon>Ecdysozoa</taxon>
        <taxon>Arthropoda</taxon>
        <taxon>Chelicerata</taxon>
        <taxon>Arachnida</taxon>
        <taxon>Acari</taxon>
        <taxon>Parasitiformes</taxon>
        <taxon>Ixodida</taxon>
        <taxon>Ixodoidea</taxon>
        <taxon>Ixodidae</taxon>
        <taxon>Amblyomminae</taxon>
        <taxon>Amblyomma</taxon>
    </lineage>
</organism>
<dbReference type="EMBL" id="JARKHS020022828">
    <property type="protein sequence ID" value="KAK8769269.1"/>
    <property type="molecule type" value="Genomic_DNA"/>
</dbReference>
<reference evidence="1 2" key="1">
    <citation type="journal article" date="2023" name="Arcadia Sci">
        <title>De novo assembly of a long-read Amblyomma americanum tick genome.</title>
        <authorList>
            <person name="Chou S."/>
            <person name="Poskanzer K.E."/>
            <person name="Rollins M."/>
            <person name="Thuy-Boun P.S."/>
        </authorList>
    </citation>
    <scope>NUCLEOTIDE SEQUENCE [LARGE SCALE GENOMIC DNA]</scope>
    <source>
        <strain evidence="1">F_SG_1</strain>
        <tissue evidence="1">Salivary glands</tissue>
    </source>
</reference>